<dbReference type="SUPFAM" id="SSF103473">
    <property type="entry name" value="MFS general substrate transporter"/>
    <property type="match status" value="1"/>
</dbReference>
<gene>
    <name evidence="9" type="ORF">GS4_20_00400</name>
</gene>
<dbReference type="Proteomes" id="UP000011666">
    <property type="component" value="Unassembled WGS sequence"/>
</dbReference>
<keyword evidence="6 7" id="KW-0472">Membrane</keyword>
<keyword evidence="2" id="KW-0813">Transport</keyword>
<keyword evidence="4 7" id="KW-0812">Transmembrane</keyword>
<feature type="transmembrane region" description="Helical" evidence="7">
    <location>
        <begin position="433"/>
        <end position="452"/>
    </location>
</feature>
<evidence type="ECO:0000256" key="5">
    <source>
        <dbReference type="ARBA" id="ARBA00022989"/>
    </source>
</evidence>
<dbReference type="Gene3D" id="1.20.1250.20">
    <property type="entry name" value="MFS general substrate transporter like domains"/>
    <property type="match status" value="1"/>
</dbReference>
<accession>M0QK25</accession>
<evidence type="ECO:0000256" key="7">
    <source>
        <dbReference type="SAM" id="Phobius"/>
    </source>
</evidence>
<evidence type="ECO:0000313" key="9">
    <source>
        <dbReference type="EMBL" id="GAC68975.1"/>
    </source>
</evidence>
<dbReference type="EMBL" id="BANX01000020">
    <property type="protein sequence ID" value="GAC68975.1"/>
    <property type="molecule type" value="Genomic_DNA"/>
</dbReference>
<evidence type="ECO:0000259" key="8">
    <source>
        <dbReference type="PROSITE" id="PS50850"/>
    </source>
</evidence>
<feature type="transmembrane region" description="Helical" evidence="7">
    <location>
        <begin position="334"/>
        <end position="353"/>
    </location>
</feature>
<feature type="domain" description="Major facilitator superfamily (MFS) profile" evidence="8">
    <location>
        <begin position="16"/>
        <end position="456"/>
    </location>
</feature>
<dbReference type="AlphaFoldDB" id="M0QK25"/>
<organism evidence="9 10">
    <name type="scientific">Gordonia soli NBRC 108243</name>
    <dbReference type="NCBI Taxonomy" id="1223545"/>
    <lineage>
        <taxon>Bacteria</taxon>
        <taxon>Bacillati</taxon>
        <taxon>Actinomycetota</taxon>
        <taxon>Actinomycetes</taxon>
        <taxon>Mycobacteriales</taxon>
        <taxon>Gordoniaceae</taxon>
        <taxon>Gordonia</taxon>
    </lineage>
</organism>
<keyword evidence="5 7" id="KW-1133">Transmembrane helix</keyword>
<dbReference type="Pfam" id="PF07690">
    <property type="entry name" value="MFS_1"/>
    <property type="match status" value="1"/>
</dbReference>
<feature type="transmembrane region" description="Helical" evidence="7">
    <location>
        <begin position="359"/>
        <end position="381"/>
    </location>
</feature>
<dbReference type="Gene3D" id="1.20.1720.10">
    <property type="entry name" value="Multidrug resistance protein D"/>
    <property type="match status" value="1"/>
</dbReference>
<dbReference type="OrthoDB" id="4508689at2"/>
<dbReference type="RefSeq" id="WP_007621580.1">
    <property type="nucleotide sequence ID" value="NZ_BANX01000020.1"/>
</dbReference>
<protein>
    <submittedName>
        <fullName evidence="9">Putative drug resistance transporter</fullName>
    </submittedName>
</protein>
<dbReference type="PROSITE" id="PS50850">
    <property type="entry name" value="MFS"/>
    <property type="match status" value="1"/>
</dbReference>
<feature type="transmembrane region" description="Helical" evidence="7">
    <location>
        <begin position="143"/>
        <end position="162"/>
    </location>
</feature>
<evidence type="ECO:0000256" key="4">
    <source>
        <dbReference type="ARBA" id="ARBA00022692"/>
    </source>
</evidence>
<feature type="transmembrane region" description="Helical" evidence="7">
    <location>
        <begin position="82"/>
        <end position="105"/>
    </location>
</feature>
<comment type="subcellular location">
    <subcellularLocation>
        <location evidence="1">Cell membrane</location>
        <topology evidence="1">Multi-pass membrane protein</topology>
    </subcellularLocation>
</comment>
<evidence type="ECO:0000256" key="6">
    <source>
        <dbReference type="ARBA" id="ARBA00023136"/>
    </source>
</evidence>
<reference evidence="9 10" key="1">
    <citation type="submission" date="2013-01" db="EMBL/GenBank/DDBJ databases">
        <title>Whole genome shotgun sequence of Gordonia soli NBRC 108243.</title>
        <authorList>
            <person name="Isaki-Nakamura S."/>
            <person name="Hosoyama A."/>
            <person name="Tsuchikane K."/>
            <person name="Ando Y."/>
            <person name="Baba S."/>
            <person name="Ohji S."/>
            <person name="Hamada M."/>
            <person name="Tamura T."/>
            <person name="Yamazoe A."/>
            <person name="Yamazaki S."/>
            <person name="Fujita N."/>
        </authorList>
    </citation>
    <scope>NUCLEOTIDE SEQUENCE [LARGE SCALE GENOMIC DNA]</scope>
    <source>
        <strain evidence="9 10">NBRC 108243</strain>
    </source>
</reference>
<dbReference type="InterPro" id="IPR011701">
    <property type="entry name" value="MFS"/>
</dbReference>
<dbReference type="STRING" id="1223545.GS4_20_00400"/>
<dbReference type="InterPro" id="IPR020846">
    <property type="entry name" value="MFS_dom"/>
</dbReference>
<feature type="transmembrane region" description="Helical" evidence="7">
    <location>
        <begin position="270"/>
        <end position="294"/>
    </location>
</feature>
<feature type="transmembrane region" description="Helical" evidence="7">
    <location>
        <begin position="168"/>
        <end position="191"/>
    </location>
</feature>
<dbReference type="InterPro" id="IPR036259">
    <property type="entry name" value="MFS_trans_sf"/>
</dbReference>
<dbReference type="eggNOG" id="COG0477">
    <property type="taxonomic scope" value="Bacteria"/>
</dbReference>
<evidence type="ECO:0000256" key="3">
    <source>
        <dbReference type="ARBA" id="ARBA00022475"/>
    </source>
</evidence>
<dbReference type="PANTHER" id="PTHR42718">
    <property type="entry name" value="MAJOR FACILITATOR SUPERFAMILY MULTIDRUG TRANSPORTER MFSC"/>
    <property type="match status" value="1"/>
</dbReference>
<evidence type="ECO:0000256" key="2">
    <source>
        <dbReference type="ARBA" id="ARBA00022448"/>
    </source>
</evidence>
<feature type="transmembrane region" description="Helical" evidence="7">
    <location>
        <begin position="300"/>
        <end position="322"/>
    </location>
</feature>
<proteinExistence type="predicted"/>
<keyword evidence="10" id="KW-1185">Reference proteome</keyword>
<evidence type="ECO:0000256" key="1">
    <source>
        <dbReference type="ARBA" id="ARBA00004651"/>
    </source>
</evidence>
<dbReference type="PANTHER" id="PTHR42718:SF46">
    <property type="entry name" value="BLR6921 PROTEIN"/>
    <property type="match status" value="1"/>
</dbReference>
<feature type="transmembrane region" description="Helical" evidence="7">
    <location>
        <begin position="50"/>
        <end position="70"/>
    </location>
</feature>
<sequence>MTTTDISAVAARRGALLTTVFVLQFLVALDMSLLNIALPAIRSDLGFSAAGLQWVVTAYLLTFAGFMLLGGRLGDLWGRRPVILAGLTVFGIASIVGGCATTPWVLVTARAAQGIAGAMLAPVSLALVSGIEEPAAKKKAMGIWGGAGAAGGAVGVVLSGILTDWFSWRAVLFVNLPIVAIAVVACLAGVASTRRRTDVTLDIWGAALVTTGVAALVYAVTSSTDNGWSAPSTIIGITVGIVLIAAFVVVERTITHPLMPMRVLGTRSIVGANVFGFMLSAGQLAAFYFCSLYIQTIWGVEPVIAGVLFLPFCAFIVLGIIIAGKLSAAIGTRATLTLLGIVGAVGLALFATMSSEFDFWLGIILPSIFAAIGIGGSLMLIGSAGTSGVAPADAGAASGVLNSSRQLGGSIGLAVLVTIAAACTDIRTGYQAAFAAGAALLVVGSLAAWLILPRVSSTATTATATG</sequence>
<evidence type="ECO:0000313" key="10">
    <source>
        <dbReference type="Proteomes" id="UP000011666"/>
    </source>
</evidence>
<comment type="caution">
    <text evidence="9">The sequence shown here is derived from an EMBL/GenBank/DDBJ whole genome shotgun (WGS) entry which is preliminary data.</text>
</comment>
<dbReference type="GO" id="GO:0022857">
    <property type="term" value="F:transmembrane transporter activity"/>
    <property type="evidence" value="ECO:0007669"/>
    <property type="project" value="InterPro"/>
</dbReference>
<dbReference type="PRINTS" id="PR01036">
    <property type="entry name" value="TCRTETB"/>
</dbReference>
<feature type="transmembrane region" description="Helical" evidence="7">
    <location>
        <begin position="203"/>
        <end position="221"/>
    </location>
</feature>
<feature type="transmembrane region" description="Helical" evidence="7">
    <location>
        <begin position="111"/>
        <end position="131"/>
    </location>
</feature>
<keyword evidence="3" id="KW-1003">Cell membrane</keyword>
<dbReference type="CDD" id="cd17321">
    <property type="entry name" value="MFS_MMR_MDR_like"/>
    <property type="match status" value="1"/>
</dbReference>
<feature type="transmembrane region" description="Helical" evidence="7">
    <location>
        <begin position="233"/>
        <end position="250"/>
    </location>
</feature>
<dbReference type="GO" id="GO:0005886">
    <property type="term" value="C:plasma membrane"/>
    <property type="evidence" value="ECO:0007669"/>
    <property type="project" value="UniProtKB-SubCell"/>
</dbReference>
<name>M0QK25_9ACTN</name>
<feature type="transmembrane region" description="Helical" evidence="7">
    <location>
        <begin position="15"/>
        <end position="38"/>
    </location>
</feature>